<sequence>MLSASYVIQPRTRILPDIVPIRPNSSNPA</sequence>
<reference evidence="1" key="1">
    <citation type="submission" date="2021-02" db="EMBL/GenBank/DDBJ databases">
        <authorList>
            <person name="Nowell W R."/>
        </authorList>
    </citation>
    <scope>NUCLEOTIDE SEQUENCE</scope>
</reference>
<accession>A0A815TIZ2</accession>
<gene>
    <name evidence="1" type="ORF">RFH988_LOCUS38787</name>
</gene>
<dbReference type="AlphaFoldDB" id="A0A815TIZ2"/>
<name>A0A815TIZ2_9BILA</name>
<dbReference type="EMBL" id="CAJNOO010011067">
    <property type="protein sequence ID" value="CAF1501595.1"/>
    <property type="molecule type" value="Genomic_DNA"/>
</dbReference>
<organism evidence="1 2">
    <name type="scientific">Rotaria sordida</name>
    <dbReference type="NCBI Taxonomy" id="392033"/>
    <lineage>
        <taxon>Eukaryota</taxon>
        <taxon>Metazoa</taxon>
        <taxon>Spiralia</taxon>
        <taxon>Gnathifera</taxon>
        <taxon>Rotifera</taxon>
        <taxon>Eurotatoria</taxon>
        <taxon>Bdelloidea</taxon>
        <taxon>Philodinida</taxon>
        <taxon>Philodinidae</taxon>
        <taxon>Rotaria</taxon>
    </lineage>
</organism>
<evidence type="ECO:0000313" key="2">
    <source>
        <dbReference type="Proteomes" id="UP000663882"/>
    </source>
</evidence>
<evidence type="ECO:0000313" key="1">
    <source>
        <dbReference type="EMBL" id="CAF1501595.1"/>
    </source>
</evidence>
<comment type="caution">
    <text evidence="1">The sequence shown here is derived from an EMBL/GenBank/DDBJ whole genome shotgun (WGS) entry which is preliminary data.</text>
</comment>
<proteinExistence type="predicted"/>
<protein>
    <submittedName>
        <fullName evidence="1">Uncharacterized protein</fullName>
    </submittedName>
</protein>
<dbReference type="Proteomes" id="UP000663882">
    <property type="component" value="Unassembled WGS sequence"/>
</dbReference>
<feature type="non-terminal residue" evidence="1">
    <location>
        <position position="29"/>
    </location>
</feature>